<organism evidence="1 2">
    <name type="scientific">Anaeromyxobacter oryzae</name>
    <dbReference type="NCBI Taxonomy" id="2918170"/>
    <lineage>
        <taxon>Bacteria</taxon>
        <taxon>Pseudomonadati</taxon>
        <taxon>Myxococcota</taxon>
        <taxon>Myxococcia</taxon>
        <taxon>Myxococcales</taxon>
        <taxon>Cystobacterineae</taxon>
        <taxon>Anaeromyxobacteraceae</taxon>
        <taxon>Anaeromyxobacter</taxon>
    </lineage>
</organism>
<dbReference type="Gene3D" id="1.10.600.10">
    <property type="entry name" value="Farnesyl Diphosphate Synthase"/>
    <property type="match status" value="1"/>
</dbReference>
<dbReference type="InterPro" id="IPR008949">
    <property type="entry name" value="Isoprenoid_synthase_dom_sf"/>
</dbReference>
<dbReference type="SFLD" id="SFLDG01018">
    <property type="entry name" value="Squalene/Phytoene_Synthase_Lik"/>
    <property type="match status" value="1"/>
</dbReference>
<sequence length="318" mass="34762">MTTLTTAAPASGSDRARGYAECWAILREHGKTFHVMAKLLGPERGDAIAALYGFARIADDLVDERPPDARPEAIRAELHQMLADLRRAVAGDAPNARYLVLGETIRKYGIPLEPFDHLVAGLEMDLDGLRYGTFADLEHYCYRVAGTIGLMITPVAGYREGTAALEHAKTLGTAMQLTNILRDVGEDHARGMIYLPEEDLGRFGLCAGDLPRQANDPSFRALMEFEIARARRLYDEGLALIPLMTTARGRAAFQFAADAYGAILDKIRANGFDVFSRRASLTVSEKLSMIPVSTWRAWRAGLAGRHEGPAGNGRPHAP</sequence>
<protein>
    <submittedName>
        <fullName evidence="1">Squalene synthase</fullName>
    </submittedName>
</protein>
<dbReference type="Proteomes" id="UP001162891">
    <property type="component" value="Chromosome"/>
</dbReference>
<reference evidence="2" key="1">
    <citation type="journal article" date="2022" name="Int. J. Syst. Evol. Microbiol.">
        <title>Anaeromyxobacter oryzae sp. nov., Anaeromyxobacter diazotrophicus sp. nov. and Anaeromyxobacter paludicola sp. nov., isolated from paddy soils.</title>
        <authorList>
            <person name="Itoh H."/>
            <person name="Xu Z."/>
            <person name="Mise K."/>
            <person name="Masuda Y."/>
            <person name="Ushijima N."/>
            <person name="Hayakawa C."/>
            <person name="Shiratori Y."/>
            <person name="Senoo K."/>
        </authorList>
    </citation>
    <scope>NUCLEOTIDE SEQUENCE [LARGE SCALE GENOMIC DNA]</scope>
    <source>
        <strain evidence="2">Red232</strain>
    </source>
</reference>
<dbReference type="CDD" id="cd00683">
    <property type="entry name" value="Trans_IPPS_HH"/>
    <property type="match status" value="1"/>
</dbReference>
<proteinExistence type="predicted"/>
<dbReference type="InterPro" id="IPR044843">
    <property type="entry name" value="Trans_IPPS_bact-type"/>
</dbReference>
<dbReference type="EMBL" id="AP025591">
    <property type="protein sequence ID" value="BDG02222.1"/>
    <property type="molecule type" value="Genomic_DNA"/>
</dbReference>
<dbReference type="PANTHER" id="PTHR31480">
    <property type="entry name" value="BIFUNCTIONAL LYCOPENE CYCLASE/PHYTOENE SYNTHASE"/>
    <property type="match status" value="1"/>
</dbReference>
<dbReference type="SFLD" id="SFLDS00005">
    <property type="entry name" value="Isoprenoid_Synthase_Type_I"/>
    <property type="match status" value="1"/>
</dbReference>
<evidence type="ECO:0000313" key="1">
    <source>
        <dbReference type="EMBL" id="BDG02222.1"/>
    </source>
</evidence>
<dbReference type="InterPro" id="IPR002060">
    <property type="entry name" value="Squ/phyt_synthse"/>
</dbReference>
<dbReference type="SUPFAM" id="SSF48576">
    <property type="entry name" value="Terpenoid synthases"/>
    <property type="match status" value="1"/>
</dbReference>
<accession>A0ABM7WRZ1</accession>
<gene>
    <name evidence="1" type="ORF">AMOR_12180</name>
</gene>
<dbReference type="Pfam" id="PF00494">
    <property type="entry name" value="SQS_PSY"/>
    <property type="match status" value="1"/>
</dbReference>
<name>A0ABM7WRZ1_9BACT</name>
<keyword evidence="2" id="KW-1185">Reference proteome</keyword>
<dbReference type="InterPro" id="IPR033904">
    <property type="entry name" value="Trans_IPPS_HH"/>
</dbReference>
<evidence type="ECO:0000313" key="2">
    <source>
        <dbReference type="Proteomes" id="UP001162891"/>
    </source>
</evidence>
<dbReference type="SFLD" id="SFLDG01212">
    <property type="entry name" value="Phytoene_synthase_like"/>
    <property type="match status" value="1"/>
</dbReference>
<dbReference type="RefSeq" id="WP_248359658.1">
    <property type="nucleotide sequence ID" value="NZ_AP025591.1"/>
</dbReference>